<dbReference type="EMBL" id="KY684103">
    <property type="protein sequence ID" value="ARF10338.1"/>
    <property type="molecule type" value="Genomic_DNA"/>
</dbReference>
<keyword evidence="4 8" id="KW-0812">Transmembrane</keyword>
<evidence type="ECO:0000256" key="4">
    <source>
        <dbReference type="ARBA" id="ARBA00022692"/>
    </source>
</evidence>
<dbReference type="PANTHER" id="PTHR45624:SF24">
    <property type="entry name" value="MITOCHONDRIAL SUBSTRATE CARRIER FAMILY PROTEIN G"/>
    <property type="match status" value="1"/>
</dbReference>
<name>A0A1V0SFC4_9VIRU</name>
<dbReference type="Pfam" id="PF00153">
    <property type="entry name" value="Mito_carr"/>
    <property type="match status" value="3"/>
</dbReference>
<evidence type="ECO:0000256" key="1">
    <source>
        <dbReference type="ARBA" id="ARBA00004141"/>
    </source>
</evidence>
<evidence type="ECO:0000256" key="3">
    <source>
        <dbReference type="ARBA" id="ARBA00022448"/>
    </source>
</evidence>
<sequence>MPHTEINNNIFNGLISGALGGVVISIVGHPFDTLKFMLQTQKTTSLKNMSIINLYKGFSSTLISQVCFRSTLFLSQNQTKYLLGGNNEIYHYFVAGAVGWGIGSLIECPFDVVKFQLQTNKNLKTKNCISNIYRNNGILGFYRGYSSHLLRNIPAGAINLGSYDLLRECMAKYESKNIKELSIYNNIFAGALSGCLFWLAVFPLDVIKSNMQSDNLDKKYRKHNNIIHCAKNIYKNGGIHSFYRGLMPCLFRAIPANGLMLYVVTLFNEKILVN</sequence>
<reference evidence="9" key="1">
    <citation type="journal article" date="2017" name="Science">
        <title>Giant viruses with an expanded complement of translation system components.</title>
        <authorList>
            <person name="Schulz F."/>
            <person name="Yutin N."/>
            <person name="Ivanova N.N."/>
            <person name="Ortega D.R."/>
            <person name="Lee T.K."/>
            <person name="Vierheilig J."/>
            <person name="Daims H."/>
            <person name="Horn M."/>
            <person name="Wagner M."/>
            <person name="Jensen G.J."/>
            <person name="Kyrpides N.C."/>
            <person name="Koonin E.V."/>
            <person name="Woyke T."/>
        </authorList>
    </citation>
    <scope>NUCLEOTIDE SEQUENCE</scope>
    <source>
        <strain evidence="9">HKV1</strain>
    </source>
</reference>
<organism evidence="9">
    <name type="scientific">Hokovirus HKV1</name>
    <dbReference type="NCBI Taxonomy" id="1977638"/>
    <lineage>
        <taxon>Viruses</taxon>
        <taxon>Varidnaviria</taxon>
        <taxon>Bamfordvirae</taxon>
        <taxon>Nucleocytoviricota</taxon>
        <taxon>Megaviricetes</taxon>
        <taxon>Imitervirales</taxon>
        <taxon>Mimiviridae</taxon>
        <taxon>Klosneuvirinae</taxon>
        <taxon>Hokovirus</taxon>
    </lineage>
</organism>
<dbReference type="InterPro" id="IPR023395">
    <property type="entry name" value="MCP_dom_sf"/>
</dbReference>
<dbReference type="PROSITE" id="PS50920">
    <property type="entry name" value="SOLCAR"/>
    <property type="match status" value="3"/>
</dbReference>
<keyword evidence="6 8" id="KW-1133">Transmembrane helix</keyword>
<dbReference type="GO" id="GO:0016020">
    <property type="term" value="C:membrane"/>
    <property type="evidence" value="ECO:0007669"/>
    <property type="project" value="UniProtKB-SubCell"/>
</dbReference>
<protein>
    <submittedName>
        <fullName evidence="9">Mitochondrial carrier protein</fullName>
    </submittedName>
</protein>
<dbReference type="InterPro" id="IPR050567">
    <property type="entry name" value="Mitochondrial_Carrier"/>
</dbReference>
<dbReference type="SUPFAM" id="SSF103506">
    <property type="entry name" value="Mitochondrial carrier"/>
    <property type="match status" value="1"/>
</dbReference>
<evidence type="ECO:0000256" key="7">
    <source>
        <dbReference type="ARBA" id="ARBA00023136"/>
    </source>
</evidence>
<comment type="subcellular location">
    <subcellularLocation>
        <location evidence="1">Membrane</location>
        <topology evidence="1">Multi-pass membrane protein</topology>
    </subcellularLocation>
</comment>
<feature type="transmembrane region" description="Helical" evidence="8">
    <location>
        <begin position="183"/>
        <end position="204"/>
    </location>
</feature>
<evidence type="ECO:0000313" key="9">
    <source>
        <dbReference type="EMBL" id="ARF10338.1"/>
    </source>
</evidence>
<dbReference type="PRINTS" id="PR00926">
    <property type="entry name" value="MITOCARRIER"/>
</dbReference>
<proteinExistence type="inferred from homology"/>
<dbReference type="GO" id="GO:0022857">
    <property type="term" value="F:transmembrane transporter activity"/>
    <property type="evidence" value="ECO:0007669"/>
    <property type="project" value="TreeGrafter"/>
</dbReference>
<comment type="similarity">
    <text evidence="2">Belongs to the mitochondrial carrier (TC 2.A.29) family.</text>
</comment>
<keyword evidence="3" id="KW-0813">Transport</keyword>
<keyword evidence="5" id="KW-0677">Repeat</keyword>
<accession>A0A1V0SFC4</accession>
<dbReference type="PANTHER" id="PTHR45624">
    <property type="entry name" value="MITOCHONDRIAL BASIC AMINO ACIDS TRANSPORTER-RELATED"/>
    <property type="match status" value="1"/>
</dbReference>
<evidence type="ECO:0000256" key="6">
    <source>
        <dbReference type="ARBA" id="ARBA00022989"/>
    </source>
</evidence>
<evidence type="ECO:0000256" key="2">
    <source>
        <dbReference type="ARBA" id="ARBA00006375"/>
    </source>
</evidence>
<dbReference type="Gene3D" id="1.50.40.10">
    <property type="entry name" value="Mitochondrial carrier domain"/>
    <property type="match status" value="1"/>
</dbReference>
<evidence type="ECO:0000256" key="5">
    <source>
        <dbReference type="ARBA" id="ARBA00022737"/>
    </source>
</evidence>
<evidence type="ECO:0000256" key="8">
    <source>
        <dbReference type="SAM" id="Phobius"/>
    </source>
</evidence>
<keyword evidence="7 8" id="KW-0472">Membrane</keyword>
<dbReference type="InterPro" id="IPR018108">
    <property type="entry name" value="MCP_transmembrane"/>
</dbReference>
<dbReference type="InterPro" id="IPR002067">
    <property type="entry name" value="MCP"/>
</dbReference>
<gene>
    <name evidence="9" type="ORF">Hokovirus_1_217</name>
</gene>